<name>A0A2Z7BHC4_9LAMI</name>
<feature type="compositionally biased region" description="Low complexity" evidence="1">
    <location>
        <begin position="651"/>
        <end position="660"/>
    </location>
</feature>
<sequence length="701" mass="78129">MFAETFGLPTEGTVGFLDIPKETMSEMRSRFSGSDVPFRSPIKKKEMNMEFRLPHDIVATTLCAKAGSFDMVTSEMFDMMGYAVQLSILLGNLVKADLGESVKLHPQKVLTGKSVATYIKKNWKVTPTVETIEMEEWLEKDARVEQDGSNPQLEREADTIERALVVRSGPEQSAQQTFTYVGQGIFEPIHIREINWVTHILSKIAPEDKVKGTLEVVSRPNQVEEHCQLVLNSAWEVVSNMMADFDEWIHIRTAVKLRDISSFEDLTQIEDKFFLLAETVEVSELLQCRSLLMYKLYETEVQNLFDKNLENFKIDVPSFNHDYLCIRFLNNKLKEIATQHRAQRVLAGLPIADQEQAQDQGSDRRTEKIDEVVRSVVNIEETANETREHEAPNNEHQAPNNEHRALDEQMGETQNSMSGQQEQPGSGENPTPLEDHSINNERAFHDKIDAVVGNVKSSQKSLETTVLNHLTEHQIQLASVLGFVKMKLAELVDHFKNAGDAKKGKGGQGSRSGDGSGAKVVNKGKVKAVQEEKDQARVIGEVVKIVTDLRGCKFSVHVAAGVVRSSSTPPATSPPDLCALVVHKASSHAHTRVVMEAPPFRRHRVGSGGDIVGTAVDPTPETQRKCALETSEDFMNGIFTSRRSEQIPAEAATTASATTSGKEEGESERRGVVEEFSIKLDTSEWLPLRPYLKIFHGFNSV</sequence>
<feature type="compositionally biased region" description="Gly residues" evidence="1">
    <location>
        <begin position="506"/>
        <end position="516"/>
    </location>
</feature>
<feature type="compositionally biased region" description="Basic and acidic residues" evidence="1">
    <location>
        <begin position="661"/>
        <end position="670"/>
    </location>
</feature>
<evidence type="ECO:0000313" key="3">
    <source>
        <dbReference type="Proteomes" id="UP000250235"/>
    </source>
</evidence>
<proteinExistence type="predicted"/>
<dbReference type="Proteomes" id="UP000250235">
    <property type="component" value="Unassembled WGS sequence"/>
</dbReference>
<feature type="region of interest" description="Disordered" evidence="1">
    <location>
        <begin position="646"/>
        <end position="670"/>
    </location>
</feature>
<feature type="region of interest" description="Disordered" evidence="1">
    <location>
        <begin position="408"/>
        <end position="437"/>
    </location>
</feature>
<accession>A0A2Z7BHC4</accession>
<dbReference type="AlphaFoldDB" id="A0A2Z7BHC4"/>
<protein>
    <submittedName>
        <fullName evidence="2">Phosphoglycerate mutase-like</fullName>
    </submittedName>
</protein>
<keyword evidence="3" id="KW-1185">Reference proteome</keyword>
<reference evidence="2 3" key="1">
    <citation type="journal article" date="2015" name="Proc. Natl. Acad. Sci. U.S.A.">
        <title>The resurrection genome of Boea hygrometrica: A blueprint for survival of dehydration.</title>
        <authorList>
            <person name="Xiao L."/>
            <person name="Yang G."/>
            <person name="Zhang L."/>
            <person name="Yang X."/>
            <person name="Zhao S."/>
            <person name="Ji Z."/>
            <person name="Zhou Q."/>
            <person name="Hu M."/>
            <person name="Wang Y."/>
            <person name="Chen M."/>
            <person name="Xu Y."/>
            <person name="Jin H."/>
            <person name="Xiao X."/>
            <person name="Hu G."/>
            <person name="Bao F."/>
            <person name="Hu Y."/>
            <person name="Wan P."/>
            <person name="Li L."/>
            <person name="Deng X."/>
            <person name="Kuang T."/>
            <person name="Xiang C."/>
            <person name="Zhu J.K."/>
            <person name="Oliver M.J."/>
            <person name="He Y."/>
        </authorList>
    </citation>
    <scope>NUCLEOTIDE SEQUENCE [LARGE SCALE GENOMIC DNA]</scope>
    <source>
        <strain evidence="3">cv. XS01</strain>
    </source>
</reference>
<feature type="region of interest" description="Disordered" evidence="1">
    <location>
        <begin position="602"/>
        <end position="622"/>
    </location>
</feature>
<evidence type="ECO:0000313" key="2">
    <source>
        <dbReference type="EMBL" id="KZV33690.1"/>
    </source>
</evidence>
<dbReference type="EMBL" id="KV005698">
    <property type="protein sequence ID" value="KZV33690.1"/>
    <property type="molecule type" value="Genomic_DNA"/>
</dbReference>
<organism evidence="2 3">
    <name type="scientific">Dorcoceras hygrometricum</name>
    <dbReference type="NCBI Taxonomy" id="472368"/>
    <lineage>
        <taxon>Eukaryota</taxon>
        <taxon>Viridiplantae</taxon>
        <taxon>Streptophyta</taxon>
        <taxon>Embryophyta</taxon>
        <taxon>Tracheophyta</taxon>
        <taxon>Spermatophyta</taxon>
        <taxon>Magnoliopsida</taxon>
        <taxon>eudicotyledons</taxon>
        <taxon>Gunneridae</taxon>
        <taxon>Pentapetalae</taxon>
        <taxon>asterids</taxon>
        <taxon>lamiids</taxon>
        <taxon>Lamiales</taxon>
        <taxon>Gesneriaceae</taxon>
        <taxon>Didymocarpoideae</taxon>
        <taxon>Trichosporeae</taxon>
        <taxon>Loxocarpinae</taxon>
        <taxon>Dorcoceras</taxon>
    </lineage>
</organism>
<evidence type="ECO:0000256" key="1">
    <source>
        <dbReference type="SAM" id="MobiDB-lite"/>
    </source>
</evidence>
<feature type="region of interest" description="Disordered" evidence="1">
    <location>
        <begin position="498"/>
        <end position="520"/>
    </location>
</feature>
<gene>
    <name evidence="2" type="ORF">F511_19934</name>
</gene>
<feature type="compositionally biased region" description="Polar residues" evidence="1">
    <location>
        <begin position="411"/>
        <end position="429"/>
    </location>
</feature>